<keyword evidence="3" id="KW-0597">Phosphoprotein</keyword>
<dbReference type="GO" id="GO:0000156">
    <property type="term" value="F:phosphorelay response regulator activity"/>
    <property type="evidence" value="ECO:0007669"/>
    <property type="project" value="InterPro"/>
</dbReference>
<evidence type="ECO:0000256" key="1">
    <source>
        <dbReference type="ARBA" id="ARBA00018672"/>
    </source>
</evidence>
<dbReference type="Gene3D" id="2.40.50.1020">
    <property type="entry name" value="LytTr DNA-binding domain"/>
    <property type="match status" value="1"/>
</dbReference>
<reference evidence="6 7" key="1">
    <citation type="journal article" date="2009" name="PLoS ONE">
        <title>Genome analysis of the anaerobic thermohalophilic bacterium Halothermothrix orenii.</title>
        <authorList>
            <person name="Mavromatis K."/>
            <person name="Ivanova N."/>
            <person name="Anderson I."/>
            <person name="Lykidis A."/>
            <person name="Hooper S.D."/>
            <person name="Sun H."/>
            <person name="Kunin V."/>
            <person name="Lapidus A."/>
            <person name="Hugenholtz P."/>
            <person name="Patel B."/>
            <person name="Kyrpides N.C."/>
        </authorList>
    </citation>
    <scope>NUCLEOTIDE SEQUENCE [LARGE SCALE GENOMIC DNA]</scope>
    <source>
        <strain evidence="7">H 168 / OCM 544 / DSM 9562</strain>
    </source>
</reference>
<dbReference type="HOGENOM" id="CLU_000445_14_1_9"/>
<dbReference type="STRING" id="373903.Hore_10420"/>
<dbReference type="OrthoDB" id="9788600at2"/>
<evidence type="ECO:0000259" key="4">
    <source>
        <dbReference type="PROSITE" id="PS50110"/>
    </source>
</evidence>
<dbReference type="eggNOG" id="COG3279">
    <property type="taxonomic scope" value="Bacteria"/>
</dbReference>
<name>B8CWX9_HALOH</name>
<dbReference type="PROSITE" id="PS50110">
    <property type="entry name" value="RESPONSE_REGULATORY"/>
    <property type="match status" value="1"/>
</dbReference>
<dbReference type="SUPFAM" id="SSF52172">
    <property type="entry name" value="CheY-like"/>
    <property type="match status" value="1"/>
</dbReference>
<evidence type="ECO:0000256" key="2">
    <source>
        <dbReference type="ARBA" id="ARBA00024867"/>
    </source>
</evidence>
<organism evidence="6 7">
    <name type="scientific">Halothermothrix orenii (strain H 168 / OCM 544 / DSM 9562)</name>
    <dbReference type="NCBI Taxonomy" id="373903"/>
    <lineage>
        <taxon>Bacteria</taxon>
        <taxon>Bacillati</taxon>
        <taxon>Bacillota</taxon>
        <taxon>Clostridia</taxon>
        <taxon>Halanaerobiales</taxon>
        <taxon>Halothermotrichaceae</taxon>
        <taxon>Halothermothrix</taxon>
    </lineage>
</organism>
<keyword evidence="7" id="KW-1185">Reference proteome</keyword>
<dbReference type="InterPro" id="IPR046947">
    <property type="entry name" value="LytR-like"/>
</dbReference>
<dbReference type="PANTHER" id="PTHR37299">
    <property type="entry name" value="TRANSCRIPTIONAL REGULATOR-RELATED"/>
    <property type="match status" value="1"/>
</dbReference>
<feature type="domain" description="Response regulatory" evidence="4">
    <location>
        <begin position="4"/>
        <end position="118"/>
    </location>
</feature>
<feature type="modified residue" description="4-aspartylphosphate" evidence="3">
    <location>
        <position position="55"/>
    </location>
</feature>
<dbReference type="InterPro" id="IPR011006">
    <property type="entry name" value="CheY-like_superfamily"/>
</dbReference>
<dbReference type="SMART" id="SM00850">
    <property type="entry name" value="LytTR"/>
    <property type="match status" value="1"/>
</dbReference>
<dbReference type="CDD" id="cd17532">
    <property type="entry name" value="REC_LytTR_AlgR-like"/>
    <property type="match status" value="1"/>
</dbReference>
<evidence type="ECO:0000313" key="6">
    <source>
        <dbReference type="EMBL" id="ACL69798.1"/>
    </source>
</evidence>
<dbReference type="InterPro" id="IPR001789">
    <property type="entry name" value="Sig_transdc_resp-reg_receiver"/>
</dbReference>
<gene>
    <name evidence="6" type="ordered locus">Hore_10420</name>
</gene>
<dbReference type="EMBL" id="CP001098">
    <property type="protein sequence ID" value="ACL69798.1"/>
    <property type="molecule type" value="Genomic_DNA"/>
</dbReference>
<dbReference type="RefSeq" id="WP_012635983.1">
    <property type="nucleotide sequence ID" value="NC_011899.1"/>
</dbReference>
<dbReference type="Pfam" id="PF00072">
    <property type="entry name" value="Response_reg"/>
    <property type="match status" value="1"/>
</dbReference>
<dbReference type="GO" id="GO:0003677">
    <property type="term" value="F:DNA binding"/>
    <property type="evidence" value="ECO:0007669"/>
    <property type="project" value="InterPro"/>
</dbReference>
<evidence type="ECO:0000256" key="3">
    <source>
        <dbReference type="PROSITE-ProRule" id="PRU00169"/>
    </source>
</evidence>
<proteinExistence type="predicted"/>
<accession>B8CWX9</accession>
<dbReference type="PROSITE" id="PS50930">
    <property type="entry name" value="HTH_LYTTR"/>
    <property type="match status" value="1"/>
</dbReference>
<dbReference type="Pfam" id="PF04397">
    <property type="entry name" value="LytTR"/>
    <property type="match status" value="1"/>
</dbReference>
<sequence length="253" mass="29363">MEMQALVVDDEAPARNELIFMLENSKVNFRVREADNGKKALELVNNHNFDVIFLDIQMPSLTGLEVAAEILKVEDKPEIVFVTAYDEYAIKAFELNAVDYLLKPFSRKRFEETINRVMSHSKKDRIKDTIKINKAISQLTPELKRIPVNSKRGRIKLLKPSEIYYATTEGGKVFITSEEGVFEFANGLKELEEMLNLPQFFRCHRSYLVNLSKVKELIPWFKGNYYLIINDESEEEIPVGRTRVNELKKKLNL</sequence>
<dbReference type="InterPro" id="IPR007492">
    <property type="entry name" value="LytTR_DNA-bd_dom"/>
</dbReference>
<dbReference type="Gene3D" id="3.40.50.2300">
    <property type="match status" value="1"/>
</dbReference>
<dbReference type="KEGG" id="hor:Hore_10420"/>
<dbReference type="SMART" id="SM00448">
    <property type="entry name" value="REC"/>
    <property type="match status" value="1"/>
</dbReference>
<evidence type="ECO:0000259" key="5">
    <source>
        <dbReference type="PROSITE" id="PS50930"/>
    </source>
</evidence>
<dbReference type="AlphaFoldDB" id="B8CWX9"/>
<dbReference type="Proteomes" id="UP000000719">
    <property type="component" value="Chromosome"/>
</dbReference>
<dbReference type="PANTHER" id="PTHR37299:SF1">
    <property type="entry name" value="STAGE 0 SPORULATION PROTEIN A HOMOLOG"/>
    <property type="match status" value="1"/>
</dbReference>
<evidence type="ECO:0000313" key="7">
    <source>
        <dbReference type="Proteomes" id="UP000000719"/>
    </source>
</evidence>
<protein>
    <recommendedName>
        <fullName evidence="1">Stage 0 sporulation protein A homolog</fullName>
    </recommendedName>
</protein>
<feature type="domain" description="HTH LytTR-type" evidence="5">
    <location>
        <begin position="146"/>
        <end position="253"/>
    </location>
</feature>
<comment type="function">
    <text evidence="2">May play the central regulatory role in sporulation. It may be an element of the effector pathway responsible for the activation of sporulation genes in response to nutritional stress. Spo0A may act in concert with spo0H (a sigma factor) to control the expression of some genes that are critical to the sporulation process.</text>
</comment>